<keyword evidence="1" id="KW-0812">Transmembrane</keyword>
<feature type="transmembrane region" description="Helical" evidence="1">
    <location>
        <begin position="218"/>
        <end position="234"/>
    </location>
</feature>
<name>A0A563VRN0_9CYAN</name>
<evidence type="ECO:0000256" key="1">
    <source>
        <dbReference type="SAM" id="Phobius"/>
    </source>
</evidence>
<feature type="domain" description="Transposase IS701-like DDE" evidence="2">
    <location>
        <begin position="30"/>
        <end position="103"/>
    </location>
</feature>
<proteinExistence type="predicted"/>
<dbReference type="Pfam" id="PF13546">
    <property type="entry name" value="DDE_5"/>
    <property type="match status" value="1"/>
</dbReference>
<dbReference type="AlphaFoldDB" id="A0A563VRN0"/>
<gene>
    <name evidence="3" type="ORF">H1P_2330003</name>
</gene>
<dbReference type="InterPro" id="IPR039365">
    <property type="entry name" value="IS701-like"/>
</dbReference>
<organism evidence="3 4">
    <name type="scientific">Hyella patelloides LEGE 07179</name>
    <dbReference type="NCBI Taxonomy" id="945734"/>
    <lineage>
        <taxon>Bacteria</taxon>
        <taxon>Bacillati</taxon>
        <taxon>Cyanobacteriota</taxon>
        <taxon>Cyanophyceae</taxon>
        <taxon>Pleurocapsales</taxon>
        <taxon>Hyellaceae</taxon>
        <taxon>Hyella</taxon>
    </lineage>
</organism>
<dbReference type="SUPFAM" id="SSF53098">
    <property type="entry name" value="Ribonuclease H-like"/>
    <property type="match status" value="1"/>
</dbReference>
<reference evidence="3 4" key="1">
    <citation type="submission" date="2019-01" db="EMBL/GenBank/DDBJ databases">
        <authorList>
            <person name="Brito A."/>
        </authorList>
    </citation>
    <scope>NUCLEOTIDE SEQUENCE [LARGE SCALE GENOMIC DNA]</scope>
    <source>
        <strain evidence="3">1</strain>
    </source>
</reference>
<dbReference type="EMBL" id="CAACVJ010000150">
    <property type="protein sequence ID" value="VEP14030.1"/>
    <property type="molecule type" value="Genomic_DNA"/>
</dbReference>
<evidence type="ECO:0000313" key="4">
    <source>
        <dbReference type="Proteomes" id="UP000320055"/>
    </source>
</evidence>
<keyword evidence="1" id="KW-0472">Membrane</keyword>
<dbReference type="InterPro" id="IPR038721">
    <property type="entry name" value="IS701-like_DDE_dom"/>
</dbReference>
<dbReference type="PANTHER" id="PTHR33627">
    <property type="entry name" value="TRANSPOSASE"/>
    <property type="match status" value="1"/>
</dbReference>
<dbReference type="PANTHER" id="PTHR33627:SF1">
    <property type="entry name" value="TRANSPOSASE"/>
    <property type="match status" value="1"/>
</dbReference>
<keyword evidence="4" id="KW-1185">Reference proteome</keyword>
<dbReference type="Proteomes" id="UP000320055">
    <property type="component" value="Unassembled WGS sequence"/>
</dbReference>
<protein>
    <submittedName>
        <fullName evidence="3">Transposase</fullName>
    </submittedName>
</protein>
<evidence type="ECO:0000313" key="3">
    <source>
        <dbReference type="EMBL" id="VEP14030.1"/>
    </source>
</evidence>
<keyword evidence="1" id="KW-1133">Transmembrane helix</keyword>
<accession>A0A563VRN0</accession>
<dbReference type="InterPro" id="IPR012337">
    <property type="entry name" value="RNaseH-like_sf"/>
</dbReference>
<evidence type="ECO:0000259" key="2">
    <source>
        <dbReference type="Pfam" id="PF13546"/>
    </source>
</evidence>
<sequence>MIVTTHLYDGVRSLPLDVELYQHADYLPEGKEDKDFVKKPDIALKLVNQTLKRKYRPGIVLIDGGYGNNSTFLKELESLKLNYIGGLAKNRLATVINPQTEEKQSEKRLDEIILSLLSEDWIAVTLELERPKTVWVATICAEINGLEAKRNIAIVMNASSVSEATEIDYLITNKQGDRVTGEWIVQTFSNRNYIEKFYREAKGWLGLKEYQVRKKESLIRHFILVFTAYTFIVYQQLMGGLRKRYANKSLTTFAGTLEAFLTGISDNFLGWLQNNMEVFAEHKASRGFIWG</sequence>